<accession>A0ABM7GID0</accession>
<dbReference type="Proteomes" id="UP000289555">
    <property type="component" value="Chromosome"/>
</dbReference>
<evidence type="ECO:0000313" key="2">
    <source>
        <dbReference type="Proteomes" id="UP000289555"/>
    </source>
</evidence>
<evidence type="ECO:0000313" key="1">
    <source>
        <dbReference type="EMBL" id="BBI50345.1"/>
    </source>
</evidence>
<dbReference type="Gene3D" id="3.40.190.10">
    <property type="entry name" value="Periplasmic binding protein-like II"/>
    <property type="match status" value="1"/>
</dbReference>
<keyword evidence="2" id="KW-1185">Reference proteome</keyword>
<organism evidence="1 2">
    <name type="scientific">Vreelandella olivaria</name>
    <dbReference type="NCBI Taxonomy" id="390919"/>
    <lineage>
        <taxon>Bacteria</taxon>
        <taxon>Pseudomonadati</taxon>
        <taxon>Pseudomonadota</taxon>
        <taxon>Gammaproteobacteria</taxon>
        <taxon>Oceanospirillales</taxon>
        <taxon>Halomonadaceae</taxon>
        <taxon>Vreelandella</taxon>
    </lineage>
</organism>
<reference evidence="2" key="1">
    <citation type="journal article" date="2019" name="Microbiol. Resour. Announc.">
        <title>Complete Genome Sequence of Halomonas olivaria, a Moderately Halophilic Bacterium Isolated from Olive Processing Effluents, Obtained by Nanopore Sequencing.</title>
        <authorList>
            <person name="Nagata S."/>
            <person name="Ii K.M."/>
            <person name="Tsukimi T."/>
            <person name="Miura M.C."/>
            <person name="Galipon J."/>
            <person name="Arakawa K."/>
        </authorList>
    </citation>
    <scope>NUCLEOTIDE SEQUENCE [LARGE SCALE GENOMIC DNA]</scope>
    <source>
        <strain evidence="2">TYRC17</strain>
    </source>
</reference>
<dbReference type="EMBL" id="AP019416">
    <property type="protein sequence ID" value="BBI50345.1"/>
    <property type="molecule type" value="Genomic_DNA"/>
</dbReference>
<proteinExistence type="predicted"/>
<gene>
    <name evidence="1" type="ORF">HORIV_27660</name>
</gene>
<sequence length="83" mass="9259">MGVSEYFAQDYLPIMLASLCFEQEGIRIIPQLGRSTELRRRLNDGQLDMLIAVDALETLHSNVQKASGCLTDAFPGRCPRVFA</sequence>
<dbReference type="SUPFAM" id="SSF53850">
    <property type="entry name" value="Periplasmic binding protein-like II"/>
    <property type="match status" value="1"/>
</dbReference>
<name>A0ABM7GID0_9GAMM</name>
<protein>
    <submittedName>
        <fullName evidence="1">Uncharacterized protein</fullName>
    </submittedName>
</protein>